<dbReference type="InterPro" id="IPR001915">
    <property type="entry name" value="Peptidase_M48"/>
</dbReference>
<accession>A0A378YP27</accession>
<dbReference type="Pfam" id="PF01435">
    <property type="entry name" value="Peptidase_M48"/>
    <property type="match status" value="2"/>
</dbReference>
<dbReference type="EMBL" id="UGRY01000002">
    <property type="protein sequence ID" value="SUA78149.1"/>
    <property type="molecule type" value="Genomic_DNA"/>
</dbReference>
<dbReference type="PANTHER" id="PTHR43221">
    <property type="entry name" value="PROTEASE HTPX"/>
    <property type="match status" value="1"/>
</dbReference>
<gene>
    <name evidence="14" type="ORF">NCTC1934_03328</name>
</gene>
<keyword evidence="1" id="KW-1003">Cell membrane</keyword>
<keyword evidence="15" id="KW-1185">Reference proteome</keyword>
<evidence type="ECO:0000259" key="13">
    <source>
        <dbReference type="Pfam" id="PF01435"/>
    </source>
</evidence>
<feature type="transmembrane region" description="Helical" evidence="12">
    <location>
        <begin position="101"/>
        <end position="121"/>
    </location>
</feature>
<keyword evidence="3 12" id="KW-0812">Transmembrane</keyword>
<evidence type="ECO:0000256" key="3">
    <source>
        <dbReference type="ARBA" id="ARBA00022692"/>
    </source>
</evidence>
<feature type="domain" description="Peptidase M48" evidence="13">
    <location>
        <begin position="230"/>
        <end position="311"/>
    </location>
</feature>
<dbReference type="InterPro" id="IPR050083">
    <property type="entry name" value="HtpX_protease"/>
</dbReference>
<keyword evidence="14" id="KW-0346">Stress response</keyword>
<keyword evidence="5 10" id="KW-0378">Hydrolase</keyword>
<proteinExistence type="inferred from homology"/>
<evidence type="ECO:0000256" key="11">
    <source>
        <dbReference type="SAM" id="MobiDB-lite"/>
    </source>
</evidence>
<dbReference type="CDD" id="cd07325">
    <property type="entry name" value="M48_Ste24p_like"/>
    <property type="match status" value="1"/>
</dbReference>
<keyword evidence="7 12" id="KW-1133">Transmembrane helix</keyword>
<feature type="domain" description="Peptidase M48" evidence="13">
    <location>
        <begin position="139"/>
        <end position="216"/>
    </location>
</feature>
<comment type="similarity">
    <text evidence="10">Belongs to the peptidase M48 family.</text>
</comment>
<name>A0A378YP27_9NOCA</name>
<keyword evidence="2 10" id="KW-0645">Protease</keyword>
<evidence type="ECO:0000313" key="14">
    <source>
        <dbReference type="EMBL" id="SUA78149.1"/>
    </source>
</evidence>
<dbReference type="GO" id="GO:0006508">
    <property type="term" value="P:proteolysis"/>
    <property type="evidence" value="ECO:0007669"/>
    <property type="project" value="UniProtKB-KW"/>
</dbReference>
<evidence type="ECO:0000256" key="1">
    <source>
        <dbReference type="ARBA" id="ARBA00022475"/>
    </source>
</evidence>
<sequence length="428" mass="45702">MPAPPDAGGATPPTTPHPAAWNPVTGMAGWNPKVGPPGWAPQTGYSPPQVPPHDGTRGLSPFGMPARHSWEIPLLVIVVVLTSFAYLFSILFLLVGAINEYVLILLTAPVLLWLGRGMNYATMRLNAVKMSPTQFPEGYRMVQEAAARFGMTQVPDAYVLLGNGAINAFASGHGFRRFVVVYSDLFEIGGKARDPEGLAFIIGHEVGHIAAGHVSYWRQLGMFLVPFLPILGNSLIRSQEYTADNHGYCNRHTGAPGAMQTLAAGKYLNALVGFDEMANRAAQEKGFMVWIVNAMSSHPVLTWRMWALRDRSRHGRLFLRPTPPTHHGPMFGATPTGGHPTPPHSGFPTGGYGPSPIATGYPPLPATGHPQGPMAGGSQQAHTTGGYERSSTGAYPQAPTTGGYPLPPTVSDRPAGPSAGFQRPTENP</sequence>
<comment type="cofactor">
    <cofactor evidence="10">
        <name>Zn(2+)</name>
        <dbReference type="ChEBI" id="CHEBI:29105"/>
    </cofactor>
    <text evidence="10">Binds 1 zinc ion per subunit.</text>
</comment>
<evidence type="ECO:0000256" key="9">
    <source>
        <dbReference type="ARBA" id="ARBA00023136"/>
    </source>
</evidence>
<protein>
    <submittedName>
        <fullName evidence="14">Heat shock protein HtpX</fullName>
    </submittedName>
</protein>
<dbReference type="Gene3D" id="3.30.2010.10">
    <property type="entry name" value="Metalloproteases ('zincins'), catalytic domain"/>
    <property type="match status" value="1"/>
</dbReference>
<feature type="region of interest" description="Disordered" evidence="11">
    <location>
        <begin position="38"/>
        <end position="58"/>
    </location>
</feature>
<keyword evidence="9 12" id="KW-0472">Membrane</keyword>
<evidence type="ECO:0000256" key="6">
    <source>
        <dbReference type="ARBA" id="ARBA00022833"/>
    </source>
</evidence>
<evidence type="ECO:0000256" key="4">
    <source>
        <dbReference type="ARBA" id="ARBA00022723"/>
    </source>
</evidence>
<evidence type="ECO:0000256" key="12">
    <source>
        <dbReference type="SAM" id="Phobius"/>
    </source>
</evidence>
<feature type="region of interest" description="Disordered" evidence="11">
    <location>
        <begin position="348"/>
        <end position="428"/>
    </location>
</feature>
<organism evidence="14 15">
    <name type="scientific">Nocardia otitidiscaviarum</name>
    <dbReference type="NCBI Taxonomy" id="1823"/>
    <lineage>
        <taxon>Bacteria</taxon>
        <taxon>Bacillati</taxon>
        <taxon>Actinomycetota</taxon>
        <taxon>Actinomycetes</taxon>
        <taxon>Mycobacteriales</taxon>
        <taxon>Nocardiaceae</taxon>
        <taxon>Nocardia</taxon>
    </lineage>
</organism>
<keyword evidence="4" id="KW-0479">Metal-binding</keyword>
<evidence type="ECO:0000256" key="5">
    <source>
        <dbReference type="ARBA" id="ARBA00022801"/>
    </source>
</evidence>
<evidence type="ECO:0000256" key="7">
    <source>
        <dbReference type="ARBA" id="ARBA00022989"/>
    </source>
</evidence>
<dbReference type="STRING" id="1406858.GCA_000710895_05159"/>
<keyword evidence="8 10" id="KW-0482">Metalloprotease</keyword>
<dbReference type="GO" id="GO:0046872">
    <property type="term" value="F:metal ion binding"/>
    <property type="evidence" value="ECO:0007669"/>
    <property type="project" value="UniProtKB-KW"/>
</dbReference>
<feature type="compositionally biased region" description="Low complexity" evidence="11">
    <location>
        <begin position="1"/>
        <end position="20"/>
    </location>
</feature>
<keyword evidence="6 10" id="KW-0862">Zinc</keyword>
<evidence type="ECO:0000313" key="15">
    <source>
        <dbReference type="Proteomes" id="UP000255467"/>
    </source>
</evidence>
<dbReference type="AlphaFoldDB" id="A0A378YP27"/>
<feature type="compositionally biased region" description="Polar residues" evidence="11">
    <location>
        <begin position="377"/>
        <end position="400"/>
    </location>
</feature>
<dbReference type="GO" id="GO:0004222">
    <property type="term" value="F:metalloendopeptidase activity"/>
    <property type="evidence" value="ECO:0007669"/>
    <property type="project" value="InterPro"/>
</dbReference>
<feature type="region of interest" description="Disordered" evidence="11">
    <location>
        <begin position="1"/>
        <end position="22"/>
    </location>
</feature>
<evidence type="ECO:0000256" key="2">
    <source>
        <dbReference type="ARBA" id="ARBA00022670"/>
    </source>
</evidence>
<dbReference type="PANTHER" id="PTHR43221:SF2">
    <property type="entry name" value="PROTEASE HTPX HOMOLOG"/>
    <property type="match status" value="1"/>
</dbReference>
<dbReference type="Proteomes" id="UP000255467">
    <property type="component" value="Unassembled WGS sequence"/>
</dbReference>
<evidence type="ECO:0000256" key="8">
    <source>
        <dbReference type="ARBA" id="ARBA00023049"/>
    </source>
</evidence>
<reference evidence="14 15" key="1">
    <citation type="submission" date="2018-06" db="EMBL/GenBank/DDBJ databases">
        <authorList>
            <consortium name="Pathogen Informatics"/>
            <person name="Doyle S."/>
        </authorList>
    </citation>
    <scope>NUCLEOTIDE SEQUENCE [LARGE SCALE GENOMIC DNA]</scope>
    <source>
        <strain evidence="14 15">NCTC1934</strain>
    </source>
</reference>
<evidence type="ECO:0000256" key="10">
    <source>
        <dbReference type="RuleBase" id="RU003983"/>
    </source>
</evidence>
<feature type="transmembrane region" description="Helical" evidence="12">
    <location>
        <begin position="74"/>
        <end position="95"/>
    </location>
</feature>